<reference evidence="3 4" key="1">
    <citation type="submission" date="2024-06" db="EMBL/GenBank/DDBJ databases">
        <title>The Natural Products Discovery Center: Release of the First 8490 Sequenced Strains for Exploring Actinobacteria Biosynthetic Diversity.</title>
        <authorList>
            <person name="Kalkreuter E."/>
            <person name="Kautsar S.A."/>
            <person name="Yang D."/>
            <person name="Bader C.D."/>
            <person name="Teijaro C.N."/>
            <person name="Fluegel L."/>
            <person name="Davis C.M."/>
            <person name="Simpson J.R."/>
            <person name="Lauterbach L."/>
            <person name="Steele A.D."/>
            <person name="Gui C."/>
            <person name="Meng S."/>
            <person name="Li G."/>
            <person name="Viehrig K."/>
            <person name="Ye F."/>
            <person name="Su P."/>
            <person name="Kiefer A.F."/>
            <person name="Nichols A."/>
            <person name="Cepeda A.J."/>
            <person name="Yan W."/>
            <person name="Fan B."/>
            <person name="Jiang Y."/>
            <person name="Adhikari A."/>
            <person name="Zheng C.-J."/>
            <person name="Schuster L."/>
            <person name="Cowan T.M."/>
            <person name="Smanski M.J."/>
            <person name="Chevrette M.G."/>
            <person name="De Carvalho L.P.S."/>
            <person name="Shen B."/>
        </authorList>
    </citation>
    <scope>NUCLEOTIDE SEQUENCE [LARGE SCALE GENOMIC DNA]</scope>
    <source>
        <strain evidence="3 4">NPDC050100</strain>
    </source>
</reference>
<dbReference type="PANTHER" id="PTHR48207:SF3">
    <property type="entry name" value="SUCCINATE--HYDROXYMETHYLGLUTARATE COA-TRANSFERASE"/>
    <property type="match status" value="1"/>
</dbReference>
<organism evidence="3 4">
    <name type="scientific">Microtetraspora glauca</name>
    <dbReference type="NCBI Taxonomy" id="1996"/>
    <lineage>
        <taxon>Bacteria</taxon>
        <taxon>Bacillati</taxon>
        <taxon>Actinomycetota</taxon>
        <taxon>Actinomycetes</taxon>
        <taxon>Streptosporangiales</taxon>
        <taxon>Streptosporangiaceae</taxon>
        <taxon>Microtetraspora</taxon>
    </lineage>
</organism>
<dbReference type="PANTHER" id="PTHR48207">
    <property type="entry name" value="SUCCINATE--HYDROXYMETHYLGLUTARATE COA-TRANSFERASE"/>
    <property type="match status" value="1"/>
</dbReference>
<dbReference type="InterPro" id="IPR044855">
    <property type="entry name" value="CoA-Trfase_III_dom3_sf"/>
</dbReference>
<dbReference type="Gene3D" id="3.40.50.10540">
    <property type="entry name" value="Crotonobetainyl-coa:carnitine coa-transferase, domain 1"/>
    <property type="match status" value="1"/>
</dbReference>
<dbReference type="RefSeq" id="WP_358134689.1">
    <property type="nucleotide sequence ID" value="NZ_JBFALK010000010.1"/>
</dbReference>
<keyword evidence="1 3" id="KW-0808">Transferase</keyword>
<dbReference type="EMBL" id="JBFALK010000010">
    <property type="protein sequence ID" value="MEV0970923.1"/>
    <property type="molecule type" value="Genomic_DNA"/>
</dbReference>
<dbReference type="Pfam" id="PF02515">
    <property type="entry name" value="CoA_transf_3"/>
    <property type="match status" value="1"/>
</dbReference>
<gene>
    <name evidence="3" type="ORF">AB0I59_20030</name>
</gene>
<dbReference type="Gene3D" id="3.30.1540.10">
    <property type="entry name" value="formyl-coa transferase, domain 3"/>
    <property type="match status" value="1"/>
</dbReference>
<dbReference type="InterPro" id="IPR050483">
    <property type="entry name" value="CoA-transferase_III_domain"/>
</dbReference>
<dbReference type="SUPFAM" id="SSF89796">
    <property type="entry name" value="CoA-transferase family III (CaiB/BaiF)"/>
    <property type="match status" value="1"/>
</dbReference>
<sequence length="412" mass="43134">MTAPTAGTSPTGASPSGTTTGPLAGVRVADFSRVLAGPYATMLLAELGAEVIKVEHPVHGDDSRAWGPPHAGGEAAYYLSANRGKRGVALDVKHPEGREVARRLCAGADVVIENFRPGVAARLGLDEETVRRANPSVVYCSIRGYTGDDRPGFDATIQAESGLMHITGEDKPIKPGVAITDVLSGLNAAVAILGALYRRATGGEGERVEVSLMNSALSGLVNVAQSALVSGTEAARYGNAHPTVVPYQTFAASDGWFVIAAGNDRLFRTLCEAIGRADLGTDARFATNGDRVRNRDVLIPELSALFATRTAAEWTSLLDGAGVPVGRIRGVLEALRATEGATFQVEHPTAGTLDLVRTGFTLDSVPADREIAAPPLLGQHTREVLTELGFAPSDISRMEEAGAVRQAAYRST</sequence>
<comment type="caution">
    <text evidence="3">The sequence shown here is derived from an EMBL/GenBank/DDBJ whole genome shotgun (WGS) entry which is preliminary data.</text>
</comment>
<keyword evidence="4" id="KW-1185">Reference proteome</keyword>
<feature type="region of interest" description="Disordered" evidence="2">
    <location>
        <begin position="1"/>
        <end position="22"/>
    </location>
</feature>
<proteinExistence type="predicted"/>
<evidence type="ECO:0000256" key="1">
    <source>
        <dbReference type="ARBA" id="ARBA00022679"/>
    </source>
</evidence>
<name>A0ABV3GGY3_MICGL</name>
<dbReference type="EC" id="2.8.3.-" evidence="3"/>
<dbReference type="Proteomes" id="UP001551675">
    <property type="component" value="Unassembled WGS sequence"/>
</dbReference>
<evidence type="ECO:0000256" key="2">
    <source>
        <dbReference type="SAM" id="MobiDB-lite"/>
    </source>
</evidence>
<dbReference type="GO" id="GO:0016740">
    <property type="term" value="F:transferase activity"/>
    <property type="evidence" value="ECO:0007669"/>
    <property type="project" value="UniProtKB-KW"/>
</dbReference>
<evidence type="ECO:0000313" key="3">
    <source>
        <dbReference type="EMBL" id="MEV0970923.1"/>
    </source>
</evidence>
<protein>
    <submittedName>
        <fullName evidence="3">CoA transferase</fullName>
        <ecNumber evidence="3">2.8.3.-</ecNumber>
    </submittedName>
</protein>
<dbReference type="InterPro" id="IPR003673">
    <property type="entry name" value="CoA-Trfase_fam_III"/>
</dbReference>
<accession>A0ABV3GGY3</accession>
<evidence type="ECO:0000313" key="4">
    <source>
        <dbReference type="Proteomes" id="UP001551675"/>
    </source>
</evidence>
<dbReference type="InterPro" id="IPR023606">
    <property type="entry name" value="CoA-Trfase_III_dom_1_sf"/>
</dbReference>